<name>A0A1P8WKE8_9PLAN</name>
<sequence>MSDRPDTIADLLKPRPELTQFSHTSSKPAESPPPADDDYVAFGHGRVGLRPRMMLTFRKCSGEVEVLPYSMLMRICSDDTDKGFTLHFGSQTVIVEGQGLTQLFRYLCEHRAVEIVESDRTAALDGEAKSVVTAIRTESNCRK</sequence>
<dbReference type="AlphaFoldDB" id="A0A1P8WKE8"/>
<feature type="compositionally biased region" description="Polar residues" evidence="1">
    <location>
        <begin position="19"/>
        <end position="28"/>
    </location>
</feature>
<protein>
    <submittedName>
        <fullName evidence="2">Uncharacterized protein</fullName>
    </submittedName>
</protein>
<evidence type="ECO:0000313" key="3">
    <source>
        <dbReference type="Proteomes" id="UP000187735"/>
    </source>
</evidence>
<dbReference type="KEGG" id="fmr:Fuma_04166"/>
<keyword evidence="3" id="KW-1185">Reference proteome</keyword>
<organism evidence="2 3">
    <name type="scientific">Fuerstiella marisgermanici</name>
    <dbReference type="NCBI Taxonomy" id="1891926"/>
    <lineage>
        <taxon>Bacteria</taxon>
        <taxon>Pseudomonadati</taxon>
        <taxon>Planctomycetota</taxon>
        <taxon>Planctomycetia</taxon>
        <taxon>Planctomycetales</taxon>
        <taxon>Planctomycetaceae</taxon>
        <taxon>Fuerstiella</taxon>
    </lineage>
</organism>
<proteinExistence type="predicted"/>
<accession>A0A1P8WKE8</accession>
<gene>
    <name evidence="2" type="ORF">Fuma_04166</name>
</gene>
<dbReference type="EMBL" id="CP017641">
    <property type="protein sequence ID" value="APZ94534.1"/>
    <property type="molecule type" value="Genomic_DNA"/>
</dbReference>
<evidence type="ECO:0000313" key="2">
    <source>
        <dbReference type="EMBL" id="APZ94534.1"/>
    </source>
</evidence>
<feature type="region of interest" description="Disordered" evidence="1">
    <location>
        <begin position="1"/>
        <end position="37"/>
    </location>
</feature>
<dbReference type="Proteomes" id="UP000187735">
    <property type="component" value="Chromosome"/>
</dbReference>
<dbReference type="RefSeq" id="WP_077025818.1">
    <property type="nucleotide sequence ID" value="NZ_CP017641.1"/>
</dbReference>
<dbReference type="STRING" id="1891926.Fuma_04166"/>
<reference evidence="2 3" key="1">
    <citation type="journal article" date="2016" name="Front. Microbiol.">
        <title>Fuerstia marisgermanicae gen. nov., sp. nov., an Unusual Member of the Phylum Planctomycetes from the German Wadden Sea.</title>
        <authorList>
            <person name="Kohn T."/>
            <person name="Heuer A."/>
            <person name="Jogler M."/>
            <person name="Vollmers J."/>
            <person name="Boedeker C."/>
            <person name="Bunk B."/>
            <person name="Rast P."/>
            <person name="Borchert D."/>
            <person name="Glockner I."/>
            <person name="Freese H.M."/>
            <person name="Klenk H.P."/>
            <person name="Overmann J."/>
            <person name="Kaster A.K."/>
            <person name="Rohde M."/>
            <person name="Wiegand S."/>
            <person name="Jogler C."/>
        </authorList>
    </citation>
    <scope>NUCLEOTIDE SEQUENCE [LARGE SCALE GENOMIC DNA]</scope>
    <source>
        <strain evidence="2 3">NH11</strain>
    </source>
</reference>
<feature type="compositionally biased region" description="Basic and acidic residues" evidence="1">
    <location>
        <begin position="1"/>
        <end position="16"/>
    </location>
</feature>
<evidence type="ECO:0000256" key="1">
    <source>
        <dbReference type="SAM" id="MobiDB-lite"/>
    </source>
</evidence>
<dbReference type="OrthoDB" id="281003at2"/>